<feature type="transmembrane region" description="Helical" evidence="1">
    <location>
        <begin position="39"/>
        <end position="56"/>
    </location>
</feature>
<keyword evidence="3" id="KW-1185">Reference proteome</keyword>
<feature type="transmembrane region" description="Helical" evidence="1">
    <location>
        <begin position="91"/>
        <end position="111"/>
    </location>
</feature>
<sequence>MRLTFAAFIMVWAVDKVIAPDHAQRVFSTYYFTELAASPLVIAGVVQIVIILAFAVGFMRFWTYGAMLVMHAVSTLSTWDKLLFPWDAGPRGLLFWAAVPVLGSILALFVLRDRDRLFSVDAARSR</sequence>
<name>A0A1E3VWW8_9HYPH</name>
<dbReference type="EMBL" id="LPWG01000014">
    <property type="protein sequence ID" value="ODR98035.1"/>
    <property type="molecule type" value="Genomic_DNA"/>
</dbReference>
<keyword evidence="1" id="KW-0812">Transmembrane</keyword>
<evidence type="ECO:0000313" key="2">
    <source>
        <dbReference type="EMBL" id="ODR98035.1"/>
    </source>
</evidence>
<evidence type="ECO:0008006" key="4">
    <source>
        <dbReference type="Google" id="ProtNLM"/>
    </source>
</evidence>
<evidence type="ECO:0000313" key="3">
    <source>
        <dbReference type="Proteomes" id="UP000094501"/>
    </source>
</evidence>
<proteinExistence type="predicted"/>
<keyword evidence="1" id="KW-1133">Transmembrane helix</keyword>
<accession>A0A1E3VWW8</accession>
<reference evidence="2 3" key="1">
    <citation type="journal article" date="2016" name="Environ. Microbiol.">
        <title>New Methyloceanibacter diversity from North Sea sediments includes methanotroph containing solely the soluble methane monooxygenase.</title>
        <authorList>
            <person name="Vekeman B."/>
            <person name="Kerckhof F.M."/>
            <person name="Cremers G."/>
            <person name="de Vos P."/>
            <person name="Vandamme P."/>
            <person name="Boon N."/>
            <person name="Op den Camp H.J."/>
            <person name="Heylen K."/>
        </authorList>
    </citation>
    <scope>NUCLEOTIDE SEQUENCE [LARGE SCALE GENOMIC DNA]</scope>
    <source>
        <strain evidence="2 3">R-67174</strain>
    </source>
</reference>
<dbReference type="AlphaFoldDB" id="A0A1E3VWW8"/>
<protein>
    <recommendedName>
        <fullName evidence="4">DoxX protein</fullName>
    </recommendedName>
</protein>
<dbReference type="STRING" id="1774968.AUC68_11055"/>
<evidence type="ECO:0000256" key="1">
    <source>
        <dbReference type="SAM" id="Phobius"/>
    </source>
</evidence>
<organism evidence="2 3">
    <name type="scientific">Methyloceanibacter methanicus</name>
    <dbReference type="NCBI Taxonomy" id="1774968"/>
    <lineage>
        <taxon>Bacteria</taxon>
        <taxon>Pseudomonadati</taxon>
        <taxon>Pseudomonadota</taxon>
        <taxon>Alphaproteobacteria</taxon>
        <taxon>Hyphomicrobiales</taxon>
        <taxon>Hyphomicrobiaceae</taxon>
        <taxon>Methyloceanibacter</taxon>
    </lineage>
</organism>
<gene>
    <name evidence="2" type="ORF">AUC68_11055</name>
</gene>
<dbReference type="Proteomes" id="UP000094501">
    <property type="component" value="Unassembled WGS sequence"/>
</dbReference>
<keyword evidence="1" id="KW-0472">Membrane</keyword>
<comment type="caution">
    <text evidence="2">The sequence shown here is derived from an EMBL/GenBank/DDBJ whole genome shotgun (WGS) entry which is preliminary data.</text>
</comment>